<feature type="transmembrane region" description="Helical" evidence="6">
    <location>
        <begin position="44"/>
        <end position="62"/>
    </location>
</feature>
<evidence type="ECO:0000313" key="8">
    <source>
        <dbReference type="Proteomes" id="UP000067683"/>
    </source>
</evidence>
<evidence type="ECO:0000256" key="3">
    <source>
        <dbReference type="ARBA" id="ARBA00022692"/>
    </source>
</evidence>
<accession>A0A0U2QB65</accession>
<keyword evidence="2" id="KW-1003">Cell membrane</keyword>
<evidence type="ECO:0000256" key="5">
    <source>
        <dbReference type="ARBA" id="ARBA00023136"/>
    </source>
</evidence>
<feature type="transmembrane region" description="Helical" evidence="6">
    <location>
        <begin position="373"/>
        <end position="393"/>
    </location>
</feature>
<sequence>MAKSQLKSGIYLSYISLLVTNLTNLFLTPFLIKSLGSSEYGLYILIGAFVGYIAVLDFGLSNTTIRFISKFRAESKKEEEENFIFLTLIIYSLISFAVLILGSLIYINLELIFGNSLTGEEIEIAKVMFIILVISLSFTLPMNLFRGIITAYEKFVFPRLLTIIRALVRVLAIVILLNLNYNVITVVLVDAILNVIMMFSMIFYALRKLNVKIKFYDLNSNLIKEIFSYSSLIFISVIVDQIYWRIGHLILGVMASTSEVAIFAVGMLIGQYFIAFSTAISSVFLPKITKMVVLETTGEELTNLMIKTGRLQFIVIGLVLSNFILFGKDFIYLWVGSEFMEAWYITLVIVIPLSVVLTQTIGITILQAKNMHGYRAIIYLCISIVNVVISIYLTKWYGIIGTALGTTLSLTIGNIIAMNIFYQFKVKLNMLLFYRKVFGYLLISMIIATFIGHLLSWINYISWTGLILKGTIFSVVYLAILWKLGMNSYEKELFKNESNKLIVLFKKVIPMKNL</sequence>
<keyword evidence="5 6" id="KW-0472">Membrane</keyword>
<keyword evidence="4 6" id="KW-1133">Transmembrane helix</keyword>
<feature type="transmembrane region" description="Helical" evidence="6">
    <location>
        <begin position="127"/>
        <end position="145"/>
    </location>
</feature>
<feature type="transmembrane region" description="Helical" evidence="6">
    <location>
        <begin position="183"/>
        <end position="206"/>
    </location>
</feature>
<evidence type="ECO:0000313" key="7">
    <source>
        <dbReference type="EMBL" id="ALS76422.1"/>
    </source>
</evidence>
<dbReference type="KEGG" id="prt:AUC31_14975"/>
<evidence type="ECO:0000256" key="1">
    <source>
        <dbReference type="ARBA" id="ARBA00004651"/>
    </source>
</evidence>
<feature type="transmembrane region" description="Helical" evidence="6">
    <location>
        <begin position="260"/>
        <end position="285"/>
    </location>
</feature>
<name>A0A0U2QB65_9BACL</name>
<feature type="transmembrane region" description="Helical" evidence="6">
    <location>
        <begin position="460"/>
        <end position="482"/>
    </location>
</feature>
<protein>
    <submittedName>
        <fullName evidence="7">Uncharacterized protein</fullName>
    </submittedName>
</protein>
<feature type="transmembrane region" description="Helical" evidence="6">
    <location>
        <begin position="157"/>
        <end position="177"/>
    </location>
</feature>
<dbReference type="InterPro" id="IPR002797">
    <property type="entry name" value="Polysacc_synth"/>
</dbReference>
<evidence type="ECO:0000256" key="4">
    <source>
        <dbReference type="ARBA" id="ARBA00022989"/>
    </source>
</evidence>
<dbReference type="PANTHER" id="PTHR30250:SF26">
    <property type="entry name" value="PSMA PROTEIN"/>
    <property type="match status" value="1"/>
</dbReference>
<dbReference type="PANTHER" id="PTHR30250">
    <property type="entry name" value="PST FAMILY PREDICTED COLANIC ACID TRANSPORTER"/>
    <property type="match status" value="1"/>
</dbReference>
<feature type="transmembrane region" description="Helical" evidence="6">
    <location>
        <begin position="399"/>
        <end position="421"/>
    </location>
</feature>
<feature type="transmembrane region" description="Helical" evidence="6">
    <location>
        <begin position="83"/>
        <end position="107"/>
    </location>
</feature>
<reference evidence="7" key="1">
    <citation type="submission" date="2016-01" db="EMBL/GenBank/DDBJ databases">
        <title>Complete genome of Planococcus rifietoensis type strain M8.</title>
        <authorList>
            <person name="See-Too W.S."/>
        </authorList>
    </citation>
    <scope>NUCLEOTIDE SEQUENCE [LARGE SCALE GENOMIC DNA]</scope>
    <source>
        <strain evidence="7">M8</strain>
    </source>
</reference>
<dbReference type="EMBL" id="CP013659">
    <property type="protein sequence ID" value="ALS76422.1"/>
    <property type="molecule type" value="Genomic_DNA"/>
</dbReference>
<dbReference type="Proteomes" id="UP000067683">
    <property type="component" value="Chromosome"/>
</dbReference>
<proteinExistence type="predicted"/>
<dbReference type="InterPro" id="IPR050833">
    <property type="entry name" value="Poly_Biosynth_Transport"/>
</dbReference>
<dbReference type="GO" id="GO:0005886">
    <property type="term" value="C:plasma membrane"/>
    <property type="evidence" value="ECO:0007669"/>
    <property type="project" value="UniProtKB-SubCell"/>
</dbReference>
<keyword evidence="3 6" id="KW-0812">Transmembrane</keyword>
<feature type="transmembrane region" description="Helical" evidence="6">
    <location>
        <begin position="226"/>
        <end position="244"/>
    </location>
</feature>
<feature type="transmembrane region" description="Helical" evidence="6">
    <location>
        <begin position="433"/>
        <end position="454"/>
    </location>
</feature>
<keyword evidence="8" id="KW-1185">Reference proteome</keyword>
<feature type="transmembrane region" description="Helical" evidence="6">
    <location>
        <begin position="313"/>
        <end position="336"/>
    </location>
</feature>
<dbReference type="Pfam" id="PF01943">
    <property type="entry name" value="Polysacc_synt"/>
    <property type="match status" value="1"/>
</dbReference>
<gene>
    <name evidence="7" type="ORF">AUC31_14975</name>
</gene>
<comment type="subcellular location">
    <subcellularLocation>
        <location evidence="1">Cell membrane</location>
        <topology evidence="1">Multi-pass membrane protein</topology>
    </subcellularLocation>
</comment>
<organism evidence="7 8">
    <name type="scientific">Planococcus rifietoensis</name>
    <dbReference type="NCBI Taxonomy" id="200991"/>
    <lineage>
        <taxon>Bacteria</taxon>
        <taxon>Bacillati</taxon>
        <taxon>Bacillota</taxon>
        <taxon>Bacilli</taxon>
        <taxon>Bacillales</taxon>
        <taxon>Caryophanaceae</taxon>
        <taxon>Planococcus</taxon>
    </lineage>
</organism>
<evidence type="ECO:0000256" key="2">
    <source>
        <dbReference type="ARBA" id="ARBA00022475"/>
    </source>
</evidence>
<evidence type="ECO:0000256" key="6">
    <source>
        <dbReference type="SAM" id="Phobius"/>
    </source>
</evidence>
<dbReference type="STRING" id="200991.AUC31_14975"/>
<feature type="transmembrane region" description="Helical" evidence="6">
    <location>
        <begin position="12"/>
        <end position="32"/>
    </location>
</feature>
<dbReference type="AlphaFoldDB" id="A0A0U2QB65"/>
<feature type="transmembrane region" description="Helical" evidence="6">
    <location>
        <begin position="342"/>
        <end position="366"/>
    </location>
</feature>
<dbReference type="RefSeq" id="WP_058383124.1">
    <property type="nucleotide sequence ID" value="NZ_CP013659.2"/>
</dbReference>